<organism evidence="7">
    <name type="scientific">uncultured Citrobacter sp</name>
    <dbReference type="NCBI Taxonomy" id="200446"/>
    <lineage>
        <taxon>Bacteria</taxon>
        <taxon>Pseudomonadati</taxon>
        <taxon>Pseudomonadota</taxon>
        <taxon>Gammaproteobacteria</taxon>
        <taxon>Enterobacterales</taxon>
        <taxon>Enterobacteriaceae</taxon>
        <taxon>Citrobacter</taxon>
        <taxon>environmental samples</taxon>
    </lineage>
</organism>
<evidence type="ECO:0000256" key="2">
    <source>
        <dbReference type="ARBA" id="ARBA00022692"/>
    </source>
</evidence>
<feature type="domain" description="SLC26A/SulP transporter" evidence="6">
    <location>
        <begin position="177"/>
        <end position="386"/>
    </location>
</feature>
<protein>
    <submittedName>
        <fullName evidence="7">Sulfate transporter</fullName>
    </submittedName>
</protein>
<feature type="transmembrane region" description="Helical" evidence="5">
    <location>
        <begin position="47"/>
        <end position="67"/>
    </location>
</feature>
<dbReference type="InterPro" id="IPR052706">
    <property type="entry name" value="Membrane-Transporter-like"/>
</dbReference>
<evidence type="ECO:0000256" key="1">
    <source>
        <dbReference type="ARBA" id="ARBA00004141"/>
    </source>
</evidence>
<keyword evidence="3 5" id="KW-1133">Transmembrane helix</keyword>
<evidence type="ECO:0000256" key="5">
    <source>
        <dbReference type="SAM" id="Phobius"/>
    </source>
</evidence>
<evidence type="ECO:0000256" key="4">
    <source>
        <dbReference type="ARBA" id="ARBA00023136"/>
    </source>
</evidence>
<feature type="transmembrane region" description="Helical" evidence="5">
    <location>
        <begin position="174"/>
        <end position="193"/>
    </location>
</feature>
<feature type="transmembrane region" description="Helical" evidence="5">
    <location>
        <begin position="286"/>
        <end position="310"/>
    </location>
</feature>
<feature type="transmembrane region" description="Helical" evidence="5">
    <location>
        <begin position="240"/>
        <end position="265"/>
    </location>
</feature>
<dbReference type="EMBL" id="FLUA01000037">
    <property type="protein sequence ID" value="SBV65076.1"/>
    <property type="molecule type" value="Genomic_DNA"/>
</dbReference>
<dbReference type="PANTHER" id="PTHR43310">
    <property type="entry name" value="SULFATE TRANSPORTER YBAR-RELATED"/>
    <property type="match status" value="1"/>
</dbReference>
<feature type="transmembrane region" description="Helical" evidence="5">
    <location>
        <begin position="117"/>
        <end position="136"/>
    </location>
</feature>
<dbReference type="GO" id="GO:0016020">
    <property type="term" value="C:membrane"/>
    <property type="evidence" value="ECO:0007669"/>
    <property type="project" value="UniProtKB-SubCell"/>
</dbReference>
<accession>A0A212IE12</accession>
<evidence type="ECO:0000256" key="3">
    <source>
        <dbReference type="ARBA" id="ARBA00022989"/>
    </source>
</evidence>
<keyword evidence="4 5" id="KW-0472">Membrane</keyword>
<sequence>MPVGLLYQAIFDLSVTMSATQHSSVAVAENATRAVLRQPRLLVRETLAGVVTALALIPEVISFSVIAGVDPKVSLIASVVLCLAMSFLGGRPAMVTAAAGSVALVIGPMVHQHGVQYILPAVVLAGMIQILFGVLGMARLMRFIPTAVMTGFVNALGILIFFAQVPHFWGKSPLIWGLFVLTLLIVLWVPRFIKAIPAPLIAIVLLTVFTVTSGQLLPTVGDEGSMSGGLPGFTQLLVPLNLQTLAIIWPCALSIAFVGLMESLLTARLVDDLTVTPSNKNRESAGLGIANILAGFYGGIAGCAMIGQTIVNVEMGKGRSRVSTVAAGLVLLLLVTGLSEVMAEIPMSVLAGIMVIVAVKTFSWHSIQPATLRKLPITETLVMLMTVAATVSTGNLAIGVVAGVIAMLILPRIVRGKRATTSETALPDREK</sequence>
<comment type="subcellular location">
    <subcellularLocation>
        <location evidence="1">Membrane</location>
        <topology evidence="1">Multi-pass membrane protein</topology>
    </subcellularLocation>
</comment>
<gene>
    <name evidence="7" type="ORF">KL86CIT2_390259</name>
    <name evidence="8" type="ORF">KM92CIT3_81227</name>
</gene>
<dbReference type="Pfam" id="PF00916">
    <property type="entry name" value="Sulfate_transp"/>
    <property type="match status" value="2"/>
</dbReference>
<evidence type="ECO:0000313" key="8">
    <source>
        <dbReference type="EMBL" id="SBV69067.1"/>
    </source>
</evidence>
<feature type="transmembrane region" description="Helical" evidence="5">
    <location>
        <begin position="349"/>
        <end position="367"/>
    </location>
</feature>
<proteinExistence type="predicted"/>
<evidence type="ECO:0000259" key="6">
    <source>
        <dbReference type="Pfam" id="PF00916"/>
    </source>
</evidence>
<feature type="transmembrane region" description="Helical" evidence="5">
    <location>
        <begin position="322"/>
        <end position="342"/>
    </location>
</feature>
<dbReference type="EMBL" id="FLUB01000020">
    <property type="protein sequence ID" value="SBV69067.1"/>
    <property type="molecule type" value="Genomic_DNA"/>
</dbReference>
<evidence type="ECO:0000313" key="7">
    <source>
        <dbReference type="EMBL" id="SBV65076.1"/>
    </source>
</evidence>
<feature type="transmembrane region" description="Helical" evidence="5">
    <location>
        <begin position="73"/>
        <end position="89"/>
    </location>
</feature>
<dbReference type="PANTHER" id="PTHR43310:SF1">
    <property type="entry name" value="SULFATE TRANSPORTER YBAR-RELATED"/>
    <property type="match status" value="1"/>
</dbReference>
<reference evidence="7" key="1">
    <citation type="submission" date="2016-04" db="EMBL/GenBank/DDBJ databases">
        <authorList>
            <person name="Evans L.H."/>
            <person name="Alamgir A."/>
            <person name="Owens N."/>
            <person name="Weber N.D."/>
            <person name="Virtaneva K."/>
            <person name="Barbian K."/>
            <person name="Babar A."/>
            <person name="Rosenke K."/>
        </authorList>
    </citation>
    <scope>NUCLEOTIDE SEQUENCE</scope>
    <source>
        <strain evidence="7">86-2</strain>
        <strain evidence="8">92-3</strain>
    </source>
</reference>
<keyword evidence="2 5" id="KW-0812">Transmembrane</keyword>
<feature type="domain" description="SLC26A/SulP transporter" evidence="6">
    <location>
        <begin position="46"/>
        <end position="170"/>
    </location>
</feature>
<feature type="transmembrane region" description="Helical" evidence="5">
    <location>
        <begin position="387"/>
        <end position="410"/>
    </location>
</feature>
<dbReference type="AlphaFoldDB" id="A0A212IE12"/>
<dbReference type="InterPro" id="IPR011547">
    <property type="entry name" value="SLC26A/SulP_dom"/>
</dbReference>
<feature type="transmembrane region" description="Helical" evidence="5">
    <location>
        <begin position="143"/>
        <end position="162"/>
    </location>
</feature>
<feature type="transmembrane region" description="Helical" evidence="5">
    <location>
        <begin position="200"/>
        <end position="220"/>
    </location>
</feature>
<name>A0A212IE12_9ENTR</name>